<feature type="transmembrane region" description="Helical" evidence="2">
    <location>
        <begin position="21"/>
        <end position="41"/>
    </location>
</feature>
<evidence type="ECO:0000256" key="2">
    <source>
        <dbReference type="SAM" id="Phobius"/>
    </source>
</evidence>
<reference evidence="3 4" key="1">
    <citation type="submission" date="2021-08" db="EMBL/GenBank/DDBJ databases">
        <title>Draft Genome Sequence of Phanerochaete sordida strain YK-624.</title>
        <authorList>
            <person name="Mori T."/>
            <person name="Dohra H."/>
            <person name="Suzuki T."/>
            <person name="Kawagishi H."/>
            <person name="Hirai H."/>
        </authorList>
    </citation>
    <scope>NUCLEOTIDE SEQUENCE [LARGE SCALE GENOMIC DNA]</scope>
    <source>
        <strain evidence="3 4">YK-624</strain>
    </source>
</reference>
<keyword evidence="4" id="KW-1185">Reference proteome</keyword>
<accession>A0A9P3G6V0</accession>
<name>A0A9P3G6V0_9APHY</name>
<feature type="transmembrane region" description="Helical" evidence="2">
    <location>
        <begin position="141"/>
        <end position="158"/>
    </location>
</feature>
<sequence length="217" mass="22260">MAEPSTPDNAGRSLVKHLADYTTVVAVVAGTTIFSSSLIGLTTSGTACLGTPVTLGLAVASQHVRLDGTDGAFWKTASHYARATLVGSGVLGASYGAAVGLLAALGIVCDSARLRALTVSGKEVDQGASLMSQRALHVKQLVVSALALPLGVAIVSRWRDGQLVARVVAGGILRPALYAAVGNTLVYMLIWRWSSRGKDGEKASTSSKPAEKGETTV</sequence>
<organism evidence="3 4">
    <name type="scientific">Phanerochaete sordida</name>
    <dbReference type="NCBI Taxonomy" id="48140"/>
    <lineage>
        <taxon>Eukaryota</taxon>
        <taxon>Fungi</taxon>
        <taxon>Dikarya</taxon>
        <taxon>Basidiomycota</taxon>
        <taxon>Agaricomycotina</taxon>
        <taxon>Agaricomycetes</taxon>
        <taxon>Polyporales</taxon>
        <taxon>Phanerochaetaceae</taxon>
        <taxon>Phanerochaete</taxon>
    </lineage>
</organism>
<keyword evidence="2" id="KW-0472">Membrane</keyword>
<dbReference type="AlphaFoldDB" id="A0A9P3G6V0"/>
<dbReference type="EMBL" id="BPQB01000009">
    <property type="protein sequence ID" value="GJE88549.1"/>
    <property type="molecule type" value="Genomic_DNA"/>
</dbReference>
<evidence type="ECO:0000256" key="1">
    <source>
        <dbReference type="SAM" id="MobiDB-lite"/>
    </source>
</evidence>
<comment type="caution">
    <text evidence="3">The sequence shown here is derived from an EMBL/GenBank/DDBJ whole genome shotgun (WGS) entry which is preliminary data.</text>
</comment>
<proteinExistence type="predicted"/>
<protein>
    <submittedName>
        <fullName evidence="3">Uncharacterized protein</fullName>
    </submittedName>
</protein>
<feature type="region of interest" description="Disordered" evidence="1">
    <location>
        <begin position="198"/>
        <end position="217"/>
    </location>
</feature>
<evidence type="ECO:0000313" key="4">
    <source>
        <dbReference type="Proteomes" id="UP000703269"/>
    </source>
</evidence>
<feature type="transmembrane region" description="Helical" evidence="2">
    <location>
        <begin position="164"/>
        <end position="190"/>
    </location>
</feature>
<dbReference type="Proteomes" id="UP000703269">
    <property type="component" value="Unassembled WGS sequence"/>
</dbReference>
<feature type="transmembrane region" description="Helical" evidence="2">
    <location>
        <begin position="85"/>
        <end position="108"/>
    </location>
</feature>
<keyword evidence="2" id="KW-1133">Transmembrane helix</keyword>
<keyword evidence="2" id="KW-0812">Transmembrane</keyword>
<evidence type="ECO:0000313" key="3">
    <source>
        <dbReference type="EMBL" id="GJE88549.1"/>
    </source>
</evidence>
<gene>
    <name evidence="3" type="ORF">PsYK624_046320</name>
</gene>